<feature type="transmembrane region" description="Helical" evidence="5">
    <location>
        <begin position="61"/>
        <end position="78"/>
    </location>
</feature>
<dbReference type="EMBL" id="AZHE01000029">
    <property type="protein sequence ID" value="KHN94892.1"/>
    <property type="molecule type" value="Genomic_DNA"/>
</dbReference>
<keyword evidence="3 5" id="KW-1133">Transmembrane helix</keyword>
<keyword evidence="7" id="KW-1185">Reference proteome</keyword>
<comment type="caution">
    <text evidence="6">The sequence shown here is derived from an EMBL/GenBank/DDBJ whole genome shotgun (WGS) entry which is preliminary data.</text>
</comment>
<evidence type="ECO:0000256" key="4">
    <source>
        <dbReference type="ARBA" id="ARBA00023136"/>
    </source>
</evidence>
<feature type="transmembrane region" description="Helical" evidence="5">
    <location>
        <begin position="275"/>
        <end position="292"/>
    </location>
</feature>
<dbReference type="InterPro" id="IPR036259">
    <property type="entry name" value="MFS_trans_sf"/>
</dbReference>
<feature type="transmembrane region" description="Helical" evidence="5">
    <location>
        <begin position="473"/>
        <end position="494"/>
    </location>
</feature>
<dbReference type="SUPFAM" id="SSF103473">
    <property type="entry name" value="MFS general substrate transporter"/>
    <property type="match status" value="1"/>
</dbReference>
<evidence type="ECO:0000256" key="1">
    <source>
        <dbReference type="ARBA" id="ARBA00004141"/>
    </source>
</evidence>
<dbReference type="Pfam" id="PF07690">
    <property type="entry name" value="MFS_1"/>
    <property type="match status" value="1"/>
</dbReference>
<reference evidence="6 7" key="1">
    <citation type="journal article" date="2014" name="Proc. Natl. Acad. Sci. U.S.A.">
        <title>Trajectory and genomic determinants of fungal-pathogen speciation and host adaptation.</title>
        <authorList>
            <person name="Hu X."/>
            <person name="Xiao G."/>
            <person name="Zheng P."/>
            <person name="Shang Y."/>
            <person name="Su Y."/>
            <person name="Zhang X."/>
            <person name="Liu X."/>
            <person name="Zhan S."/>
            <person name="St Leger R.J."/>
            <person name="Wang C."/>
        </authorList>
    </citation>
    <scope>NUCLEOTIDE SEQUENCE [LARGE SCALE GENOMIC DNA]</scope>
    <source>
        <strain evidence="6 7">ARSEF 1941</strain>
    </source>
</reference>
<dbReference type="GO" id="GO:0016020">
    <property type="term" value="C:membrane"/>
    <property type="evidence" value="ECO:0007669"/>
    <property type="project" value="UniProtKB-SubCell"/>
</dbReference>
<dbReference type="AlphaFoldDB" id="A0A0B2WN24"/>
<evidence type="ECO:0000256" key="3">
    <source>
        <dbReference type="ARBA" id="ARBA00022989"/>
    </source>
</evidence>
<dbReference type="RefSeq" id="XP_040675958.1">
    <property type="nucleotide sequence ID" value="XM_040826109.1"/>
</dbReference>
<feature type="transmembrane region" description="Helical" evidence="5">
    <location>
        <begin position="183"/>
        <end position="201"/>
    </location>
</feature>
<evidence type="ECO:0000256" key="5">
    <source>
        <dbReference type="SAM" id="Phobius"/>
    </source>
</evidence>
<protein>
    <submittedName>
        <fullName evidence="6">DUF895 domain membrane protein</fullName>
    </submittedName>
</protein>
<feature type="transmembrane region" description="Helical" evidence="5">
    <location>
        <begin position="312"/>
        <end position="330"/>
    </location>
</feature>
<feature type="transmembrane region" description="Helical" evidence="5">
    <location>
        <begin position="148"/>
        <end position="171"/>
    </location>
</feature>
<feature type="transmembrane region" description="Helical" evidence="5">
    <location>
        <begin position="98"/>
        <end position="114"/>
    </location>
</feature>
<feature type="transmembrane region" description="Helical" evidence="5">
    <location>
        <begin position="221"/>
        <end position="240"/>
    </location>
</feature>
<feature type="transmembrane region" description="Helical" evidence="5">
    <location>
        <begin position="121"/>
        <end position="142"/>
    </location>
</feature>
<gene>
    <name evidence="6" type="ORF">MAM_07311</name>
</gene>
<evidence type="ECO:0000256" key="2">
    <source>
        <dbReference type="ARBA" id="ARBA00022692"/>
    </source>
</evidence>
<evidence type="ECO:0000313" key="7">
    <source>
        <dbReference type="Proteomes" id="UP000030816"/>
    </source>
</evidence>
<name>A0A0B2WN24_METAS</name>
<proteinExistence type="predicted"/>
<dbReference type="OrthoDB" id="196103at2759"/>
<keyword evidence="4 5" id="KW-0472">Membrane</keyword>
<comment type="subcellular location">
    <subcellularLocation>
        <location evidence="1">Membrane</location>
        <topology evidence="1">Multi-pass membrane protein</topology>
    </subcellularLocation>
</comment>
<dbReference type="PANTHER" id="PTHR23294:SF59">
    <property type="entry name" value="UNC93-LIKE PROTEIN C922.05C"/>
    <property type="match status" value="1"/>
</dbReference>
<dbReference type="Proteomes" id="UP000030816">
    <property type="component" value="Unassembled WGS sequence"/>
</dbReference>
<feature type="transmembrane region" description="Helical" evidence="5">
    <location>
        <begin position="342"/>
        <end position="361"/>
    </location>
</feature>
<dbReference type="HOGENOM" id="CLU_030884_1_2_1"/>
<organism evidence="6 7">
    <name type="scientific">Metarhizium album (strain ARSEF 1941)</name>
    <dbReference type="NCBI Taxonomy" id="1081103"/>
    <lineage>
        <taxon>Eukaryota</taxon>
        <taxon>Fungi</taxon>
        <taxon>Dikarya</taxon>
        <taxon>Ascomycota</taxon>
        <taxon>Pezizomycotina</taxon>
        <taxon>Sordariomycetes</taxon>
        <taxon>Hypocreomycetidae</taxon>
        <taxon>Hypocreales</taxon>
        <taxon>Clavicipitaceae</taxon>
        <taxon>Metarhizium</taxon>
    </lineage>
</organism>
<dbReference type="GeneID" id="63741766"/>
<dbReference type="InterPro" id="IPR051617">
    <property type="entry name" value="UNC-93-like_regulator"/>
</dbReference>
<evidence type="ECO:0000313" key="6">
    <source>
        <dbReference type="EMBL" id="KHN94892.1"/>
    </source>
</evidence>
<dbReference type="Gene3D" id="1.20.1250.20">
    <property type="entry name" value="MFS general substrate transporter like domains"/>
    <property type="match status" value="2"/>
</dbReference>
<sequence>MSTDKNPAGATVPAPAIEAADHGDAAAHQDAPVNLPAGWRYRQRRIFGVAIPWYASPQTQLIMVSFVCFLCPGMFNAFGGMGGGGKTDATLADNMNTALYSAFAVFGFFGGTFINKLGVKYTLAFGGVGYCVYAASLLASVHADVSGFNLFAGVFLGICAGLLWTAQGTIMISYPREHEKGHYFAWFWGIFNMGAVIGSLIPLGENINVKVNATVTDGTYIGFIVLMFCGAVLALMLCNANDIVRYDGSRVILKKNPSWQSELLGLWETLRFEPMVVLLFPMFFSSNWFYVYQQNAVNGARFTTRTKALNSLLYYLAQIVAAWITGLLVDVQGVRRSVRARITWVVLLAFTFALWGGGYVYQKGYTRETVNVELNPGYEPTDWTSPGYVGPMFLYIFYGFYDAAWQACIYWQVACSPQAVPAADSTLRYMGALSNSGRRLANYVGFYKGIQSVGAAVMNNLDARKLSFMKEFISNWVLLGASLLIAAPAIFLKIPDHVEVEDDLKGTDETVEDVLPVAHGHSEKAAA</sequence>
<dbReference type="GO" id="GO:0022857">
    <property type="term" value="F:transmembrane transporter activity"/>
    <property type="evidence" value="ECO:0007669"/>
    <property type="project" value="InterPro"/>
</dbReference>
<keyword evidence="2 5" id="KW-0812">Transmembrane</keyword>
<accession>A0A0B2WN24</accession>
<dbReference type="InterPro" id="IPR011701">
    <property type="entry name" value="MFS"/>
</dbReference>
<dbReference type="PANTHER" id="PTHR23294">
    <property type="entry name" value="ET TRANSLATION PRODUCT-RELATED"/>
    <property type="match status" value="1"/>
</dbReference>